<comment type="caution">
    <text evidence="1">The sequence shown here is derived from an EMBL/GenBank/DDBJ whole genome shotgun (WGS) entry which is preliminary data.</text>
</comment>
<dbReference type="KEGG" id="crq:GCK72_013637"/>
<evidence type="ECO:0000313" key="2">
    <source>
        <dbReference type="Proteomes" id="UP000483820"/>
    </source>
</evidence>
<dbReference type="CTD" id="78775797"/>
<protein>
    <submittedName>
        <fullName evidence="1">Uncharacterized protein</fullName>
    </submittedName>
</protein>
<dbReference type="EMBL" id="WUAV01000004">
    <property type="protein sequence ID" value="KAF1757182.1"/>
    <property type="molecule type" value="Genomic_DNA"/>
</dbReference>
<dbReference type="RefSeq" id="XP_053584694.1">
    <property type="nucleotide sequence ID" value="XM_053729922.1"/>
</dbReference>
<dbReference type="GeneID" id="78775797"/>
<evidence type="ECO:0000313" key="1">
    <source>
        <dbReference type="EMBL" id="KAF1757182.1"/>
    </source>
</evidence>
<proteinExistence type="predicted"/>
<organism evidence="1 2">
    <name type="scientific">Caenorhabditis remanei</name>
    <name type="common">Caenorhabditis vulgaris</name>
    <dbReference type="NCBI Taxonomy" id="31234"/>
    <lineage>
        <taxon>Eukaryota</taxon>
        <taxon>Metazoa</taxon>
        <taxon>Ecdysozoa</taxon>
        <taxon>Nematoda</taxon>
        <taxon>Chromadorea</taxon>
        <taxon>Rhabditida</taxon>
        <taxon>Rhabditina</taxon>
        <taxon>Rhabditomorpha</taxon>
        <taxon>Rhabditoidea</taxon>
        <taxon>Rhabditidae</taxon>
        <taxon>Peloderinae</taxon>
        <taxon>Caenorhabditis</taxon>
    </lineage>
</organism>
<name>A0A6A5GS47_CAERE</name>
<gene>
    <name evidence="1" type="ORF">GCK72_013637</name>
</gene>
<dbReference type="AlphaFoldDB" id="A0A6A5GS47"/>
<reference evidence="1 2" key="1">
    <citation type="submission" date="2019-12" db="EMBL/GenBank/DDBJ databases">
        <title>Chromosome-level assembly of the Caenorhabditis remanei genome.</title>
        <authorList>
            <person name="Teterina A.A."/>
            <person name="Willis J.H."/>
            <person name="Phillips P.C."/>
        </authorList>
    </citation>
    <scope>NUCLEOTIDE SEQUENCE [LARGE SCALE GENOMIC DNA]</scope>
    <source>
        <strain evidence="1 2">PX506</strain>
        <tissue evidence="1">Whole organism</tissue>
    </source>
</reference>
<accession>A0A6A5GS47</accession>
<sequence length="98" mass="11017">MLGGFLLASPWPTPPPDDLRDVTVFVEVDEVGSGSNSCGLTGILVDLSIEVDVNVIFEYQQAISRIPNMKKEMTTMTKNRWGERREKKSLLEESHAFF</sequence>
<dbReference type="Proteomes" id="UP000483820">
    <property type="component" value="Chromosome IV"/>
</dbReference>